<evidence type="ECO:0000256" key="6">
    <source>
        <dbReference type="SAM" id="Coils"/>
    </source>
</evidence>
<evidence type="ECO:0000256" key="7">
    <source>
        <dbReference type="SAM" id="MobiDB-lite"/>
    </source>
</evidence>
<dbReference type="Pfam" id="PF04130">
    <property type="entry name" value="GCP_C_terminal"/>
    <property type="match status" value="1"/>
</dbReference>
<keyword evidence="5" id="KW-0206">Cytoskeleton</keyword>
<comment type="similarity">
    <text evidence="2">Belongs to the TUBGCP family.</text>
</comment>
<evidence type="ECO:0000259" key="8">
    <source>
        <dbReference type="Pfam" id="PF04130"/>
    </source>
</evidence>
<dbReference type="GO" id="GO:0000930">
    <property type="term" value="C:gamma-tubulin complex"/>
    <property type="evidence" value="ECO:0007669"/>
    <property type="project" value="TreeGrafter"/>
</dbReference>
<feature type="region of interest" description="Disordered" evidence="7">
    <location>
        <begin position="1256"/>
        <end position="1280"/>
    </location>
</feature>
<keyword evidence="11" id="KW-1185">Reference proteome</keyword>
<dbReference type="EMBL" id="AWNI01000022">
    <property type="protein sequence ID" value="ETS61184.1"/>
    <property type="molecule type" value="Genomic_DNA"/>
</dbReference>
<dbReference type="HOGENOM" id="CLU_003736_2_0_1"/>
<dbReference type="Pfam" id="PF17681">
    <property type="entry name" value="GCP_N_terminal"/>
    <property type="match status" value="1"/>
</dbReference>
<dbReference type="OrthoDB" id="5860513at2759"/>
<feature type="domain" description="Gamma tubulin complex component protein N-terminal" evidence="9">
    <location>
        <begin position="539"/>
        <end position="897"/>
    </location>
</feature>
<evidence type="ECO:0000256" key="4">
    <source>
        <dbReference type="ARBA" id="ARBA00022701"/>
    </source>
</evidence>
<dbReference type="GO" id="GO:0051225">
    <property type="term" value="P:spindle assembly"/>
    <property type="evidence" value="ECO:0007669"/>
    <property type="project" value="TreeGrafter"/>
</dbReference>
<evidence type="ECO:0000256" key="2">
    <source>
        <dbReference type="ARBA" id="ARBA00010337"/>
    </source>
</evidence>
<feature type="compositionally biased region" description="Low complexity" evidence="7">
    <location>
        <begin position="400"/>
        <end position="419"/>
    </location>
</feature>
<dbReference type="GO" id="GO:0031122">
    <property type="term" value="P:cytoplasmic microtubule organization"/>
    <property type="evidence" value="ECO:0007669"/>
    <property type="project" value="TreeGrafter"/>
</dbReference>
<dbReference type="AlphaFoldDB" id="W3VHY1"/>
<sequence length="1280" mass="139366">MAPSALIPGSGLSATPISSSGPVWHVLKRGSSSSSASNSTADGAGYQVLRISPKMNERGDFNGTCTKEEVMTITPETPDGSCSSYFADVTDYCCAAVGGIYNATFQAVGLPDAQAMALDHPICATSNYADKSHCSSTTPVPYGVCNRNGPDTSRTVQQATSSAATNHPRTAWRWAAVLTATLACAAIQSMLARIISADYDLGHDTPPTPHPTAWNEMDLLPVMTPSQEEMISHVSPACQPASSIAPSSMASSYQQPNGPSGSAAAPGQPVDDADIVQEMYRLLGNLTRSFVPATRKKRDETKEERRARKELKDALDDMSYDIIELKAEASSSARRLEQSMVIDSLRRKITRLSADGGYESANRFSNILARLSDPAAPNQLRNLRGMLELMDALAFTSSDAGASATPASRAASRAVSSNGNRRESELKATPYTIADTPATSAPATERADAMHRRAQPAPVDSRLTSTESRPTVAKIRGEASAPIGSDTRSANLSLQKTKNQLITMSDLTRDSGHPLSKAQLVSNLRQHMGRKQIPENELLHDVIFLMQGINGRHVRFQEEFQYDAAANSGGAEAAGPTKVVRVVFNEGDAGYINAPTKRILHRLAELGQLYKRVAGFSQERSTMPASGLIMQSLCHFISNELTGFYRLVASLEAQMEPKGDGGAGSQAGSQQSGDKGLDGDGQNTPTTYVTLKRLSLWTEEMTLRFRLMSTIIESCQDAHGGSLVSLIHSYTFNGDPFIRRFTSNLLDEVSKPFFHSLSLWIYEGELQDPFREFFVELNDDPRAAGQSRSNAGAAEGDLPSFSDLEGDAASLWQNKFLFRSGMLPSFLQESFGRKIFSTGKSLNFIRQSCGDGDWVATRHTVSGAAAVLRYTDLPGLESTIERAFTSASKRLLDIFLDRFRLLEHLRALKDYLMLARGDFVDLLMSSLGPSLSRPANSLFRHNLTASLETAIRGSNAQYDDAEILRRLDARILEFSTGDTGWETFTLEYKLDSPVNTVLDSQAMVGYQTIFTHLWKIKRVELALNTSWLRLHETGTTLCRIKRGTGGGAVSDLRRESQRTMLMLSEMVHFIRQMQGFAQLEVIEYSWNDLLHFFSRRQGDLDELISSHRAYLNALIGKVLLRGGKRGSQDYLAGELRAQFDCILSFTVAADDLAHLSTREVARVEMEQGTARPTTERGARSRALAAVGATGAGSTLAAVDPAEVARIAKRLSEASTAFHERMVLIVGALEKHANLTVRDLAVRLNFNGRYEVTTAHRSGTHAATTAPRKKEATAPSTVAAS</sequence>
<keyword evidence="4" id="KW-0493">Microtubule</keyword>
<dbReference type="GO" id="GO:0044732">
    <property type="term" value="C:mitotic spindle pole body"/>
    <property type="evidence" value="ECO:0007669"/>
    <property type="project" value="TreeGrafter"/>
</dbReference>
<feature type="domain" description="Gamma tubulin complex component C-terminal" evidence="8">
    <location>
        <begin position="901"/>
        <end position="1249"/>
    </location>
</feature>
<evidence type="ECO:0000256" key="3">
    <source>
        <dbReference type="ARBA" id="ARBA00022490"/>
    </source>
</evidence>
<dbReference type="GO" id="GO:0043015">
    <property type="term" value="F:gamma-tubulin binding"/>
    <property type="evidence" value="ECO:0007669"/>
    <property type="project" value="InterPro"/>
</dbReference>
<dbReference type="PANTHER" id="PTHR19302">
    <property type="entry name" value="GAMMA TUBULIN COMPLEX PROTEIN"/>
    <property type="match status" value="1"/>
</dbReference>
<keyword evidence="3" id="KW-0963">Cytoplasm</keyword>
<proteinExistence type="inferred from homology"/>
<evidence type="ECO:0008006" key="12">
    <source>
        <dbReference type="Google" id="ProtNLM"/>
    </source>
</evidence>
<evidence type="ECO:0000256" key="1">
    <source>
        <dbReference type="ARBA" id="ARBA00004245"/>
    </source>
</evidence>
<dbReference type="Gene3D" id="1.20.120.1900">
    <property type="entry name" value="Gamma-tubulin complex, C-terminal domain"/>
    <property type="match status" value="1"/>
</dbReference>
<gene>
    <name evidence="10" type="ORF">PaG_05140</name>
</gene>
<feature type="coiled-coil region" evidence="6">
    <location>
        <begin position="297"/>
        <end position="328"/>
    </location>
</feature>
<dbReference type="PANTHER" id="PTHR19302:SF14">
    <property type="entry name" value="GAMMA-TUBULIN COMPLEX COMPONENT 3"/>
    <property type="match status" value="1"/>
</dbReference>
<organism evidence="10 11">
    <name type="scientific">Moesziomyces aphidis</name>
    <name type="common">Pseudozyma aphidis</name>
    <dbReference type="NCBI Taxonomy" id="84754"/>
    <lineage>
        <taxon>Eukaryota</taxon>
        <taxon>Fungi</taxon>
        <taxon>Dikarya</taxon>
        <taxon>Basidiomycota</taxon>
        <taxon>Ustilaginomycotina</taxon>
        <taxon>Ustilaginomycetes</taxon>
        <taxon>Ustilaginales</taxon>
        <taxon>Ustilaginaceae</taxon>
        <taxon>Moesziomyces</taxon>
    </lineage>
</organism>
<dbReference type="GO" id="GO:0007020">
    <property type="term" value="P:microtubule nucleation"/>
    <property type="evidence" value="ECO:0007669"/>
    <property type="project" value="InterPro"/>
</dbReference>
<dbReference type="InterPro" id="IPR040457">
    <property type="entry name" value="GCP_C"/>
</dbReference>
<dbReference type="Proteomes" id="UP000019462">
    <property type="component" value="Unassembled WGS sequence"/>
</dbReference>
<reference evidence="10 11" key="1">
    <citation type="journal article" date="2014" name="Genome Announc.">
        <title>Genome sequence of the basidiomycetous fungus Pseudozyma aphidis DSM70725, an efficient producer of biosurfactant mannosylerythritol lipids.</title>
        <authorList>
            <person name="Lorenz S."/>
            <person name="Guenther M."/>
            <person name="Grumaz C."/>
            <person name="Rupp S."/>
            <person name="Zibek S."/>
            <person name="Sohn K."/>
        </authorList>
    </citation>
    <scope>NUCLEOTIDE SEQUENCE [LARGE SCALE GENOMIC DNA]</scope>
    <source>
        <strain evidence="11">ATCC 32657 / CBS 517.83 / DSM 70725 / JCM 10318 / NBRC 10182 / NRRL Y-7954 / St-0401</strain>
    </source>
</reference>
<dbReference type="GO" id="GO:0051011">
    <property type="term" value="F:microtubule minus-end binding"/>
    <property type="evidence" value="ECO:0007669"/>
    <property type="project" value="TreeGrafter"/>
</dbReference>
<feature type="compositionally biased region" description="Low complexity" evidence="7">
    <location>
        <begin position="240"/>
        <end position="252"/>
    </location>
</feature>
<feature type="region of interest" description="Disordered" evidence="7">
    <location>
        <begin position="656"/>
        <end position="684"/>
    </location>
</feature>
<comment type="subcellular location">
    <subcellularLocation>
        <location evidence="1">Cytoplasm</location>
        <location evidence="1">Cytoskeleton</location>
    </subcellularLocation>
</comment>
<dbReference type="InterPro" id="IPR007259">
    <property type="entry name" value="GCP"/>
</dbReference>
<dbReference type="GO" id="GO:0000278">
    <property type="term" value="P:mitotic cell cycle"/>
    <property type="evidence" value="ECO:0007669"/>
    <property type="project" value="TreeGrafter"/>
</dbReference>
<dbReference type="InterPro" id="IPR041470">
    <property type="entry name" value="GCP_N"/>
</dbReference>
<comment type="caution">
    <text evidence="10">The sequence shown here is derived from an EMBL/GenBank/DDBJ whole genome shotgun (WGS) entry which is preliminary data.</text>
</comment>
<keyword evidence="6" id="KW-0175">Coiled coil</keyword>
<feature type="region of interest" description="Disordered" evidence="7">
    <location>
        <begin position="237"/>
        <end position="269"/>
    </location>
</feature>
<evidence type="ECO:0000313" key="11">
    <source>
        <dbReference type="Proteomes" id="UP000019462"/>
    </source>
</evidence>
<evidence type="ECO:0000256" key="5">
    <source>
        <dbReference type="ARBA" id="ARBA00023212"/>
    </source>
</evidence>
<dbReference type="GO" id="GO:0005874">
    <property type="term" value="C:microtubule"/>
    <property type="evidence" value="ECO:0007669"/>
    <property type="project" value="UniProtKB-KW"/>
</dbReference>
<evidence type="ECO:0000313" key="10">
    <source>
        <dbReference type="EMBL" id="ETS61184.1"/>
    </source>
</evidence>
<feature type="region of interest" description="Disordered" evidence="7">
    <location>
        <begin position="399"/>
        <end position="492"/>
    </location>
</feature>
<dbReference type="InterPro" id="IPR042241">
    <property type="entry name" value="GCP_C_sf"/>
</dbReference>
<dbReference type="GO" id="GO:0051321">
    <property type="term" value="P:meiotic cell cycle"/>
    <property type="evidence" value="ECO:0007669"/>
    <property type="project" value="TreeGrafter"/>
</dbReference>
<dbReference type="GO" id="GO:0000922">
    <property type="term" value="C:spindle pole"/>
    <property type="evidence" value="ECO:0007669"/>
    <property type="project" value="InterPro"/>
</dbReference>
<accession>W3VHY1</accession>
<name>W3VHY1_MOEAP</name>
<protein>
    <recommendedName>
        <fullName evidence="12">Spindle pole body component</fullName>
    </recommendedName>
</protein>
<evidence type="ECO:0000259" key="9">
    <source>
        <dbReference type="Pfam" id="PF17681"/>
    </source>
</evidence>